<evidence type="ECO:0008006" key="4">
    <source>
        <dbReference type="Google" id="ProtNLM"/>
    </source>
</evidence>
<dbReference type="EMBL" id="CP110425">
    <property type="protein sequence ID" value="WAQ85343.1"/>
    <property type="molecule type" value="Genomic_DNA"/>
</dbReference>
<dbReference type="RefSeq" id="XP_053020898.1">
    <property type="nucleotide sequence ID" value="XM_053169730.1"/>
</dbReference>
<sequence>MPHLTLFLALPLLPLAIPLYRPSSMIRICLTQQDNHDSGLLGSVIGPSHSDRSWMLRKIVYDHPADHMRRVDEVFPSKQEENLQGLRERVHPIETEGEGPRICDLASVPMDDFLEDESDMIHQFWTDPHGQNLDYLVTDFRQNQGSQSTLATPSSTLSCQTAGHAMGFDTSRLTHPSGEDLHSLVTDFRHDQGSRLTSSSTFSNCQTPGHVMGFETSRLTRPSFGSYPDSTITLQSPREQTGEHVKDIFPGYTGSQRFDVPDVAVNPAALSHSKSQAQCGSAPLQSWPDPVTTVHPLGPQGKNGLAYAAISLRNHLADTIGHFNHVKMAKLEPEFIQRELEIFAQLRDLEIKRGKTKTLDFGLPWLILQVGEAPLNPNHEISNQEMEIISEVGMNVSFMPNLASSFLYLLTYITHYNFALLANKHPKLDPMEDTRELIRWLRNDIFLLEKIGDDFEPFHKDQGLNGVINYQELRGYLRGYFITGGRYNGASPQLASEIIKFWHSNKPEDWNLLFGSKEAQKDAGEIINHSQIDSEVKMSISQLIHHAFQLDHPSTN</sequence>
<accession>A0ABY7CJD8</accession>
<feature type="signal peptide" evidence="1">
    <location>
        <begin position="1"/>
        <end position="16"/>
    </location>
</feature>
<dbReference type="Proteomes" id="UP001164743">
    <property type="component" value="Chromosome 5A"/>
</dbReference>
<keyword evidence="3" id="KW-1185">Reference proteome</keyword>
<evidence type="ECO:0000256" key="1">
    <source>
        <dbReference type="SAM" id="SignalP"/>
    </source>
</evidence>
<gene>
    <name evidence="2" type="ORF">PtA15_5A918</name>
</gene>
<organism evidence="2 3">
    <name type="scientific">Puccinia triticina</name>
    <dbReference type="NCBI Taxonomy" id="208348"/>
    <lineage>
        <taxon>Eukaryota</taxon>
        <taxon>Fungi</taxon>
        <taxon>Dikarya</taxon>
        <taxon>Basidiomycota</taxon>
        <taxon>Pucciniomycotina</taxon>
        <taxon>Pucciniomycetes</taxon>
        <taxon>Pucciniales</taxon>
        <taxon>Pucciniaceae</taxon>
        <taxon>Puccinia</taxon>
    </lineage>
</organism>
<keyword evidence="1" id="KW-0732">Signal</keyword>
<evidence type="ECO:0000313" key="2">
    <source>
        <dbReference type="EMBL" id="WAQ85343.1"/>
    </source>
</evidence>
<feature type="chain" id="PRO_5047273360" description="EF-hand domain-containing protein" evidence="1">
    <location>
        <begin position="17"/>
        <end position="556"/>
    </location>
</feature>
<dbReference type="GeneID" id="77810625"/>
<name>A0ABY7CJD8_9BASI</name>
<evidence type="ECO:0000313" key="3">
    <source>
        <dbReference type="Proteomes" id="UP001164743"/>
    </source>
</evidence>
<protein>
    <recommendedName>
        <fullName evidence="4">EF-hand domain-containing protein</fullName>
    </recommendedName>
</protein>
<proteinExistence type="predicted"/>
<reference evidence="2" key="1">
    <citation type="submission" date="2022-10" db="EMBL/GenBank/DDBJ databases">
        <title>Puccinia triticina Genome sequencing and assembly.</title>
        <authorList>
            <person name="Li C."/>
        </authorList>
    </citation>
    <scope>NUCLEOTIDE SEQUENCE</scope>
    <source>
        <strain evidence="2">Pt15</strain>
    </source>
</reference>